<dbReference type="SMART" id="SM00387">
    <property type="entry name" value="HATPase_c"/>
    <property type="match status" value="1"/>
</dbReference>
<accession>A0A7S7SIQ9</accession>
<evidence type="ECO:0000256" key="2">
    <source>
        <dbReference type="ARBA" id="ARBA00012438"/>
    </source>
</evidence>
<dbReference type="CDD" id="cd00082">
    <property type="entry name" value="HisKA"/>
    <property type="match status" value="1"/>
</dbReference>
<dbReference type="AlphaFoldDB" id="A0A7S7SIQ9"/>
<dbReference type="InterPro" id="IPR036097">
    <property type="entry name" value="HisK_dim/P_sf"/>
</dbReference>
<dbReference type="PRINTS" id="PR00344">
    <property type="entry name" value="BCTRLSENSOR"/>
</dbReference>
<keyword evidence="11" id="KW-1185">Reference proteome</keyword>
<dbReference type="Pfam" id="PF02518">
    <property type="entry name" value="HATPase_c"/>
    <property type="match status" value="1"/>
</dbReference>
<dbReference type="SUPFAM" id="SSF47384">
    <property type="entry name" value="Homodimeric domain of signal transducing histidine kinase"/>
    <property type="match status" value="1"/>
</dbReference>
<dbReference type="InterPro" id="IPR036890">
    <property type="entry name" value="HATPase_C_sf"/>
</dbReference>
<evidence type="ECO:0000259" key="9">
    <source>
        <dbReference type="PROSITE" id="PS50109"/>
    </source>
</evidence>
<dbReference type="PROSITE" id="PS50109">
    <property type="entry name" value="HIS_KIN"/>
    <property type="match status" value="1"/>
</dbReference>
<organism evidence="10 11">
    <name type="scientific">Paludibaculum fermentans</name>
    <dbReference type="NCBI Taxonomy" id="1473598"/>
    <lineage>
        <taxon>Bacteria</taxon>
        <taxon>Pseudomonadati</taxon>
        <taxon>Acidobacteriota</taxon>
        <taxon>Terriglobia</taxon>
        <taxon>Bryobacterales</taxon>
        <taxon>Bryobacteraceae</taxon>
        <taxon>Paludibaculum</taxon>
    </lineage>
</organism>
<evidence type="ECO:0000313" key="11">
    <source>
        <dbReference type="Proteomes" id="UP000593892"/>
    </source>
</evidence>
<dbReference type="EC" id="2.7.13.3" evidence="2"/>
<dbReference type="SUPFAM" id="SSF55874">
    <property type="entry name" value="ATPase domain of HSP90 chaperone/DNA topoisomerase II/histidine kinase"/>
    <property type="match status" value="1"/>
</dbReference>
<dbReference type="Gene3D" id="1.10.287.130">
    <property type="match status" value="1"/>
</dbReference>
<name>A0A7S7SIQ9_PALFE</name>
<evidence type="ECO:0000256" key="4">
    <source>
        <dbReference type="ARBA" id="ARBA00022679"/>
    </source>
</evidence>
<dbReference type="PANTHER" id="PTHR43065">
    <property type="entry name" value="SENSOR HISTIDINE KINASE"/>
    <property type="match status" value="1"/>
</dbReference>
<keyword evidence="4" id="KW-0808">Transferase</keyword>
<keyword evidence="5" id="KW-0547">Nucleotide-binding</keyword>
<evidence type="ECO:0000256" key="5">
    <source>
        <dbReference type="ARBA" id="ARBA00022741"/>
    </source>
</evidence>
<keyword evidence="7" id="KW-0067">ATP-binding</keyword>
<keyword evidence="3" id="KW-0597">Phosphoprotein</keyword>
<dbReference type="Proteomes" id="UP000593892">
    <property type="component" value="Chromosome"/>
</dbReference>
<reference evidence="10 11" key="1">
    <citation type="submission" date="2020-10" db="EMBL/GenBank/DDBJ databases">
        <title>Complete genome sequence of Paludibaculum fermentans P105T, a facultatively anaerobic acidobacterium capable of dissimilatory Fe(III) reduction.</title>
        <authorList>
            <person name="Dedysh S.N."/>
            <person name="Beletsky A.V."/>
            <person name="Kulichevskaya I.S."/>
            <person name="Mardanov A.V."/>
            <person name="Ravin N.V."/>
        </authorList>
    </citation>
    <scope>NUCLEOTIDE SEQUENCE [LARGE SCALE GENOMIC DNA]</scope>
    <source>
        <strain evidence="10 11">P105</strain>
    </source>
</reference>
<keyword evidence="6" id="KW-0418">Kinase</keyword>
<dbReference type="InterPro" id="IPR004358">
    <property type="entry name" value="Sig_transdc_His_kin-like_C"/>
</dbReference>
<evidence type="ECO:0000256" key="8">
    <source>
        <dbReference type="ARBA" id="ARBA00023012"/>
    </source>
</evidence>
<protein>
    <recommendedName>
        <fullName evidence="2">histidine kinase</fullName>
        <ecNumber evidence="2">2.7.13.3</ecNumber>
    </recommendedName>
</protein>
<dbReference type="KEGG" id="pfer:IRI77_23265"/>
<evidence type="ECO:0000256" key="3">
    <source>
        <dbReference type="ARBA" id="ARBA00022553"/>
    </source>
</evidence>
<feature type="domain" description="Histidine kinase" evidence="9">
    <location>
        <begin position="133"/>
        <end position="340"/>
    </location>
</feature>
<dbReference type="PANTHER" id="PTHR43065:SF10">
    <property type="entry name" value="PEROXIDE STRESS-ACTIVATED HISTIDINE KINASE MAK3"/>
    <property type="match status" value="1"/>
</dbReference>
<gene>
    <name evidence="10" type="ORF">IRI77_23265</name>
</gene>
<dbReference type="InterPro" id="IPR003661">
    <property type="entry name" value="HisK_dim/P_dom"/>
</dbReference>
<comment type="catalytic activity">
    <reaction evidence="1">
        <text>ATP + protein L-histidine = ADP + protein N-phospho-L-histidine.</text>
        <dbReference type="EC" id="2.7.13.3"/>
    </reaction>
</comment>
<evidence type="ECO:0000256" key="6">
    <source>
        <dbReference type="ARBA" id="ARBA00022777"/>
    </source>
</evidence>
<keyword evidence="8" id="KW-0902">Two-component regulatory system</keyword>
<dbReference type="Pfam" id="PF00512">
    <property type="entry name" value="HisKA"/>
    <property type="match status" value="1"/>
</dbReference>
<evidence type="ECO:0000313" key="10">
    <source>
        <dbReference type="EMBL" id="QOY85731.1"/>
    </source>
</evidence>
<dbReference type="SMART" id="SM00388">
    <property type="entry name" value="HisKA"/>
    <property type="match status" value="1"/>
</dbReference>
<proteinExistence type="predicted"/>
<dbReference type="InterPro" id="IPR003594">
    <property type="entry name" value="HATPase_dom"/>
</dbReference>
<sequence>MVTDTRYVWVQRSAVVLAAFSIAALQATVPLERVNWHFVLPRLFYVAILFSAVHDGWRGGLITAGLCSGLILSLKQTDTTLHHAMESVVFCFVGTGTGILTERLNAAYQKIQETSEAMKRAERLSAIGQLSAGLAHEIRNPLASIAGAAQILGRAPALDEKQSRCVTIIGQECTRLDRLLTTFLNFARPRPPKMGQAALEPLLENVAALAEYRIGRRGITIERRQQGKIPSLYCDPEQLEQVLLNLLINAVEASPDGAAVILEAGADRRNVWIRVRDEGSGVAPGDIDKLFDPFFTTKENGTGLGLPVAHQIVGQMHGWLDARRNPGKGMTFSVHLPLQRKGV</sequence>
<dbReference type="InterPro" id="IPR005467">
    <property type="entry name" value="His_kinase_dom"/>
</dbReference>
<dbReference type="GO" id="GO:0005524">
    <property type="term" value="F:ATP binding"/>
    <property type="evidence" value="ECO:0007669"/>
    <property type="project" value="UniProtKB-KW"/>
</dbReference>
<dbReference type="Gene3D" id="3.30.565.10">
    <property type="entry name" value="Histidine kinase-like ATPase, C-terminal domain"/>
    <property type="match status" value="1"/>
</dbReference>
<dbReference type="EMBL" id="CP063849">
    <property type="protein sequence ID" value="QOY85731.1"/>
    <property type="molecule type" value="Genomic_DNA"/>
</dbReference>
<dbReference type="GO" id="GO:0000155">
    <property type="term" value="F:phosphorelay sensor kinase activity"/>
    <property type="evidence" value="ECO:0007669"/>
    <property type="project" value="InterPro"/>
</dbReference>
<evidence type="ECO:0000256" key="1">
    <source>
        <dbReference type="ARBA" id="ARBA00000085"/>
    </source>
</evidence>
<evidence type="ECO:0000256" key="7">
    <source>
        <dbReference type="ARBA" id="ARBA00022840"/>
    </source>
</evidence>
<dbReference type="RefSeq" id="WP_194447401.1">
    <property type="nucleotide sequence ID" value="NZ_CP063849.1"/>
</dbReference>